<dbReference type="EMBL" id="MPTB01000097">
    <property type="protein sequence ID" value="OMD35309.1"/>
    <property type="molecule type" value="Genomic_DNA"/>
</dbReference>
<keyword evidence="3" id="KW-1185">Reference proteome</keyword>
<evidence type="ECO:0000313" key="2">
    <source>
        <dbReference type="EMBL" id="OMD35309.1"/>
    </source>
</evidence>
<name>A0ABX3GV20_PAEBO</name>
<dbReference type="InterPro" id="IPR020941">
    <property type="entry name" value="SUFU-like_domain"/>
</dbReference>
<reference evidence="2 3" key="1">
    <citation type="submission" date="2016-10" db="EMBL/GenBank/DDBJ databases">
        <title>Paenibacillus species isolates.</title>
        <authorList>
            <person name="Beno S.M."/>
        </authorList>
    </citation>
    <scope>NUCLEOTIDE SEQUENCE [LARGE SCALE GENOMIC DNA]</scope>
    <source>
        <strain evidence="2 3">FSL H7-0744</strain>
    </source>
</reference>
<protein>
    <recommendedName>
        <fullName evidence="1">Suppressor of fused-like domain-containing protein</fullName>
    </recommendedName>
</protein>
<dbReference type="InterPro" id="IPR037181">
    <property type="entry name" value="SUFU_N"/>
</dbReference>
<dbReference type="Pfam" id="PF05076">
    <property type="entry name" value="SUFU"/>
    <property type="match status" value="1"/>
</dbReference>
<gene>
    <name evidence="2" type="ORF">BSK56_33110</name>
</gene>
<sequence length="209" mass="24587">MVKNDDFASGELMNHLRENIGEPSFVNMEGFMQNINIDLIVFEANTNRNYHTIVTSGMSNYSSNVEEGCEEWKYTELIMYLPSEWPVRQADIQDELYWPFGWLRKLGKFTFDHQTWFCYGDSIPNGDPPQLLSNKNPFVGFMLLPPINENPDFFTLKTPDKEIQFLVVFPVFLEEMNFLRNNEFTLLLEKFDDFHINDIINLQRANVCE</sequence>
<organism evidence="2 3">
    <name type="scientific">Paenibacillus borealis</name>
    <dbReference type="NCBI Taxonomy" id="160799"/>
    <lineage>
        <taxon>Bacteria</taxon>
        <taxon>Bacillati</taxon>
        <taxon>Bacillota</taxon>
        <taxon>Bacilli</taxon>
        <taxon>Bacillales</taxon>
        <taxon>Paenibacillaceae</taxon>
        <taxon>Paenibacillus</taxon>
    </lineage>
</organism>
<dbReference type="RefSeq" id="WP_076114596.1">
    <property type="nucleotide sequence ID" value="NZ_MPTB01000097.1"/>
</dbReference>
<comment type="caution">
    <text evidence="2">The sequence shown here is derived from an EMBL/GenBank/DDBJ whole genome shotgun (WGS) entry which is preliminary data.</text>
</comment>
<proteinExistence type="predicted"/>
<evidence type="ECO:0000259" key="1">
    <source>
        <dbReference type="Pfam" id="PF05076"/>
    </source>
</evidence>
<dbReference type="Proteomes" id="UP000187412">
    <property type="component" value="Unassembled WGS sequence"/>
</dbReference>
<accession>A0ABX3GV20</accession>
<feature type="domain" description="Suppressor of fused-like" evidence="1">
    <location>
        <begin position="35"/>
        <end position="204"/>
    </location>
</feature>
<evidence type="ECO:0000313" key="3">
    <source>
        <dbReference type="Proteomes" id="UP000187412"/>
    </source>
</evidence>
<dbReference type="SUPFAM" id="SSF103359">
    <property type="entry name" value="Suppressor of Fused, N-terminal domain"/>
    <property type="match status" value="1"/>
</dbReference>